<dbReference type="RefSeq" id="WP_131912413.1">
    <property type="nucleotide sequence ID" value="NZ_OU594967.1"/>
</dbReference>
<reference evidence="1 2" key="1">
    <citation type="submission" date="2019-03" db="EMBL/GenBank/DDBJ databases">
        <title>Genomic Encyclopedia of Type Strains, Phase IV (KMG-IV): sequencing the most valuable type-strain genomes for metagenomic binning, comparative biology and taxonomic classification.</title>
        <authorList>
            <person name="Goeker M."/>
        </authorList>
    </citation>
    <scope>NUCLEOTIDE SEQUENCE [LARGE SCALE GENOMIC DNA]</scope>
    <source>
        <strain evidence="1 2">DSM 18577</strain>
    </source>
</reference>
<organism evidence="1 2">
    <name type="scientific">Celerinatantimonas diazotrophica</name>
    <dbReference type="NCBI Taxonomy" id="412034"/>
    <lineage>
        <taxon>Bacteria</taxon>
        <taxon>Pseudomonadati</taxon>
        <taxon>Pseudomonadota</taxon>
        <taxon>Gammaproteobacteria</taxon>
        <taxon>Celerinatantimonadaceae</taxon>
        <taxon>Celerinatantimonas</taxon>
    </lineage>
</organism>
<accession>A0A4V2PR83</accession>
<dbReference type="OrthoDB" id="5420310at2"/>
<protein>
    <submittedName>
        <fullName evidence="1">Putative secreted protein</fullName>
    </submittedName>
</protein>
<dbReference type="NCBIfam" id="NF045597">
    <property type="entry name" value="TudS_rel_CD3072"/>
    <property type="match status" value="1"/>
</dbReference>
<dbReference type="Proteomes" id="UP000295565">
    <property type="component" value="Unassembled WGS sequence"/>
</dbReference>
<dbReference type="EMBL" id="SMGD01000012">
    <property type="protein sequence ID" value="TCK57881.1"/>
    <property type="molecule type" value="Genomic_DNA"/>
</dbReference>
<name>A0A4V2PR83_9GAMM</name>
<keyword evidence="2" id="KW-1185">Reference proteome</keyword>
<comment type="caution">
    <text evidence="1">The sequence shown here is derived from an EMBL/GenBank/DDBJ whole genome shotgun (WGS) entry which is preliminary data.</text>
</comment>
<evidence type="ECO:0000313" key="1">
    <source>
        <dbReference type="EMBL" id="TCK57881.1"/>
    </source>
</evidence>
<dbReference type="InterPro" id="IPR007553">
    <property type="entry name" value="2-thiour_desulf"/>
</dbReference>
<proteinExistence type="predicted"/>
<evidence type="ECO:0000313" key="2">
    <source>
        <dbReference type="Proteomes" id="UP000295565"/>
    </source>
</evidence>
<dbReference type="Pfam" id="PF04463">
    <property type="entry name" value="2-thiour_desulf"/>
    <property type="match status" value="1"/>
</dbReference>
<gene>
    <name evidence="1" type="ORF">EV690_1583</name>
</gene>
<dbReference type="InterPro" id="IPR054648">
    <property type="entry name" value="TudS-rel"/>
</dbReference>
<dbReference type="AlphaFoldDB" id="A0A4V2PR83"/>
<sequence length="182" mass="20291">MFEDNRSKKLVLVSHCLLNQNSISDGTADYAGTFTDIINKLVDKNVGIIQMPCPELLCLGLERGDINGYNRSVLEENSRIRQQLLTESSQKRIKTIVDNVFFQVDEYLKNGFKIHGVIGVNRSPSCGIETTSVDSEEVNGEGVFIQQLLEKFQKKGINLPMVGVKTTMPEKAIEAVESLLNK</sequence>